<dbReference type="PROSITE" id="PS51278">
    <property type="entry name" value="GATASE_TYPE_2"/>
    <property type="match status" value="1"/>
</dbReference>
<protein>
    <recommendedName>
        <fullName evidence="3">Glutamine amidotransferase type-2 domain-containing protein</fullName>
    </recommendedName>
</protein>
<dbReference type="EMBL" id="CP120863">
    <property type="protein sequence ID" value="WFE89926.1"/>
    <property type="molecule type" value="Genomic_DNA"/>
</dbReference>
<reference evidence="4 5" key="1">
    <citation type="submission" date="2023-03" db="EMBL/GenBank/DDBJ databases">
        <title>Roseibium porphyridii sp. nov. and Roseibium rhodosorbium sp. nov. isolated from marine algae, Porphyridium cruentum and Rhodosorus marinus, respectively.</title>
        <authorList>
            <person name="Lee M.W."/>
            <person name="Choi B.J."/>
            <person name="Lee J.K."/>
            <person name="Choi D.G."/>
            <person name="Baek J.H."/>
            <person name="Bayburt H."/>
            <person name="Kim J.M."/>
            <person name="Han D.M."/>
            <person name="Kim K.H."/>
            <person name="Jeon C.O."/>
        </authorList>
    </citation>
    <scope>NUCLEOTIDE SEQUENCE [LARGE SCALE GENOMIC DNA]</scope>
    <source>
        <strain evidence="4 5">KMA01</strain>
    </source>
</reference>
<dbReference type="Proteomes" id="UP001209803">
    <property type="component" value="Chromosome"/>
</dbReference>
<feature type="domain" description="Glutamine amidotransferase type-2" evidence="3">
    <location>
        <begin position="2"/>
        <end position="166"/>
    </location>
</feature>
<keyword evidence="2" id="KW-0067">ATP-binding</keyword>
<dbReference type="SUPFAM" id="SSF56235">
    <property type="entry name" value="N-terminal nucleophile aminohydrolases (Ntn hydrolases)"/>
    <property type="match status" value="1"/>
</dbReference>
<dbReference type="InterPro" id="IPR050795">
    <property type="entry name" value="Asn_Synthetase"/>
</dbReference>
<evidence type="ECO:0000313" key="4">
    <source>
        <dbReference type="EMBL" id="WFE89926.1"/>
    </source>
</evidence>
<dbReference type="PANTHER" id="PTHR11772">
    <property type="entry name" value="ASPARAGINE SYNTHETASE"/>
    <property type="match status" value="1"/>
</dbReference>
<name>A0ABY8F3I9_9HYPH</name>
<accession>A0ABY8F3I9</accession>
<evidence type="ECO:0000256" key="1">
    <source>
        <dbReference type="ARBA" id="ARBA00022741"/>
    </source>
</evidence>
<dbReference type="Pfam" id="PF13537">
    <property type="entry name" value="GATase_7"/>
    <property type="match status" value="1"/>
</dbReference>
<evidence type="ECO:0000313" key="5">
    <source>
        <dbReference type="Proteomes" id="UP001209803"/>
    </source>
</evidence>
<sequence length="466" mass="52638">MCSFLFSTFEPTTDDFNRIMALRGPDYTESKVLNNCFFCHNLLSMRGDYVSQPYVSDANDVVVMFNGEIYSCPETYESEANYLFDLYKEVGAECFSRLDGEFAIVIVDFGKSVVHVARDCFGTKPLFFGSRNGQFGFASYRDALAALNFEGIRALKPNHAIAYQLDGQSILEQEIFRFNLAQYKTDMSDWARAFDRAVEKRVRHVKGKVFVGLSSGYDSGAIAASLIFQNKDFISVTVEGREDNDVVRDRLASVRNSGNTAITIPDDSLNIDDLRTWFNENVEDQPYFIINDAGERVEIGKSVHRDNAALILAGVCARAKEEGALVYLSGSGADEIVSDYGFGGQKYFAHSNFGGMFPNNLLGRFPWASFFGSTQAAYLAKEEMVAGSFGMEARYPFLDVDVVQEFLSLSADVKNKVYKSVISDYLDRRHFSVKKNEKIGFGFKKKTKKKSVLRRFVRKLRFWKQR</sequence>
<evidence type="ECO:0000256" key="2">
    <source>
        <dbReference type="ARBA" id="ARBA00022840"/>
    </source>
</evidence>
<dbReference type="PANTHER" id="PTHR11772:SF2">
    <property type="entry name" value="ASPARAGINE SYNTHETASE [GLUTAMINE-HYDROLYZING]"/>
    <property type="match status" value="1"/>
</dbReference>
<evidence type="ECO:0000259" key="3">
    <source>
        <dbReference type="PROSITE" id="PS51278"/>
    </source>
</evidence>
<dbReference type="Gene3D" id="3.40.50.620">
    <property type="entry name" value="HUPs"/>
    <property type="match status" value="1"/>
</dbReference>
<organism evidence="4 5">
    <name type="scientific">Roseibium porphyridii</name>
    <dbReference type="NCBI Taxonomy" id="2866279"/>
    <lineage>
        <taxon>Bacteria</taxon>
        <taxon>Pseudomonadati</taxon>
        <taxon>Pseudomonadota</taxon>
        <taxon>Alphaproteobacteria</taxon>
        <taxon>Hyphomicrobiales</taxon>
        <taxon>Stappiaceae</taxon>
        <taxon>Roseibium</taxon>
    </lineage>
</organism>
<dbReference type="InterPro" id="IPR014729">
    <property type="entry name" value="Rossmann-like_a/b/a_fold"/>
</dbReference>
<keyword evidence="1" id="KW-0547">Nucleotide-binding</keyword>
<dbReference type="InterPro" id="IPR029055">
    <property type="entry name" value="Ntn_hydrolases_N"/>
</dbReference>
<dbReference type="PIRSF" id="PIRSF001589">
    <property type="entry name" value="Asn_synthetase_glu-h"/>
    <property type="match status" value="1"/>
</dbReference>
<dbReference type="InterPro" id="IPR006426">
    <property type="entry name" value="Asn_synth_AEB"/>
</dbReference>
<dbReference type="Gene3D" id="3.60.20.10">
    <property type="entry name" value="Glutamine Phosphoribosylpyrophosphate, subunit 1, domain 1"/>
    <property type="match status" value="1"/>
</dbReference>
<keyword evidence="5" id="KW-1185">Reference proteome</keyword>
<dbReference type="InterPro" id="IPR017932">
    <property type="entry name" value="GATase_2_dom"/>
</dbReference>
<gene>
    <name evidence="4" type="ORF">K1718_00820</name>
</gene>
<proteinExistence type="predicted"/>
<dbReference type="SUPFAM" id="SSF52402">
    <property type="entry name" value="Adenine nucleotide alpha hydrolases-like"/>
    <property type="match status" value="1"/>
</dbReference>
<dbReference type="RefSeq" id="WP_265680059.1">
    <property type="nucleotide sequence ID" value="NZ_CP120863.1"/>
</dbReference>